<proteinExistence type="inferred from homology"/>
<dbReference type="GO" id="GO:0005829">
    <property type="term" value="C:cytosol"/>
    <property type="evidence" value="ECO:0007669"/>
    <property type="project" value="TreeGrafter"/>
</dbReference>
<evidence type="ECO:0000256" key="8">
    <source>
        <dbReference type="RuleBase" id="RU004249"/>
    </source>
</evidence>
<dbReference type="UniPathway" id="UPA00034">
    <property type="reaction ID" value="UER00015"/>
</dbReference>
<evidence type="ECO:0000259" key="9">
    <source>
        <dbReference type="Pfam" id="PF00696"/>
    </source>
</evidence>
<keyword evidence="4" id="KW-0547">Nucleotide-binding</keyword>
<comment type="caution">
    <text evidence="10">The sequence shown here is derived from an EMBL/GenBank/DDBJ whole genome shotgun (WGS) entry which is preliminary data.</text>
</comment>
<dbReference type="GO" id="GO:0009089">
    <property type="term" value="P:lysine biosynthetic process via diaminopimelate"/>
    <property type="evidence" value="ECO:0007669"/>
    <property type="project" value="UniProtKB-UniPathway"/>
</dbReference>
<dbReference type="InterPro" id="IPR042199">
    <property type="entry name" value="AsparK_Bifunc_asparK/hSer_DH"/>
</dbReference>
<dbReference type="Gene3D" id="3.40.1160.10">
    <property type="entry name" value="Acetylglutamate kinase-like"/>
    <property type="match status" value="1"/>
</dbReference>
<comment type="catalytic activity">
    <reaction evidence="7">
        <text>L-aspartate + ATP = 4-phospho-L-aspartate + ADP</text>
        <dbReference type="Rhea" id="RHEA:23776"/>
        <dbReference type="ChEBI" id="CHEBI:29991"/>
        <dbReference type="ChEBI" id="CHEBI:30616"/>
        <dbReference type="ChEBI" id="CHEBI:57535"/>
        <dbReference type="ChEBI" id="CHEBI:456216"/>
        <dbReference type="EC" id="2.7.2.4"/>
    </reaction>
</comment>
<reference evidence="10 11" key="1">
    <citation type="submission" date="2018-12" db="EMBL/GenBank/DDBJ databases">
        <authorList>
            <person name="Yu L."/>
        </authorList>
    </citation>
    <scope>NUCLEOTIDE SEQUENCE [LARGE SCALE GENOMIC DNA]</scope>
    <source>
        <strain evidence="10 11">11S</strain>
    </source>
</reference>
<accession>A0A431V0L5</accession>
<keyword evidence="5 7" id="KW-0418">Kinase</keyword>
<dbReference type="GO" id="GO:0009088">
    <property type="term" value="P:threonine biosynthetic process"/>
    <property type="evidence" value="ECO:0007669"/>
    <property type="project" value="UniProtKB-UniPathway"/>
</dbReference>
<evidence type="ECO:0000256" key="6">
    <source>
        <dbReference type="ARBA" id="ARBA00022840"/>
    </source>
</evidence>
<dbReference type="UniPathway" id="UPA00050">
    <property type="reaction ID" value="UER00461"/>
</dbReference>
<dbReference type="GO" id="GO:0004072">
    <property type="term" value="F:aspartate kinase activity"/>
    <property type="evidence" value="ECO:0007669"/>
    <property type="project" value="UniProtKB-EC"/>
</dbReference>
<gene>
    <name evidence="10" type="ORF">EKG36_17145</name>
</gene>
<evidence type="ECO:0000313" key="10">
    <source>
        <dbReference type="EMBL" id="RTQ99602.1"/>
    </source>
</evidence>
<dbReference type="PANTHER" id="PTHR21499:SF59">
    <property type="entry name" value="ASPARTOKINASE"/>
    <property type="match status" value="1"/>
</dbReference>
<dbReference type="AlphaFoldDB" id="A0A431V0L5"/>
<dbReference type="SUPFAM" id="SSF53633">
    <property type="entry name" value="Carbamate kinase-like"/>
    <property type="match status" value="1"/>
</dbReference>
<comment type="similarity">
    <text evidence="2 7">Belongs to the aspartokinase family.</text>
</comment>
<evidence type="ECO:0000256" key="3">
    <source>
        <dbReference type="ARBA" id="ARBA00022679"/>
    </source>
</evidence>
<evidence type="ECO:0000256" key="4">
    <source>
        <dbReference type="ARBA" id="ARBA00022741"/>
    </source>
</evidence>
<keyword evidence="11" id="KW-1185">Reference proteome</keyword>
<dbReference type="Pfam" id="PF00696">
    <property type="entry name" value="AA_kinase"/>
    <property type="match status" value="1"/>
</dbReference>
<dbReference type="OrthoDB" id="9799110at2"/>
<evidence type="ECO:0000256" key="7">
    <source>
        <dbReference type="RuleBase" id="RU003448"/>
    </source>
</evidence>
<comment type="pathway">
    <text evidence="8">Amino-acid biosynthesis; L-threonine biosynthesis; L-threonine from L-aspartate: step 1/5.</text>
</comment>
<dbReference type="UniPathway" id="UPA00051">
    <property type="reaction ID" value="UER00462"/>
</dbReference>
<keyword evidence="3 7" id="KW-0808">Transferase</keyword>
<organism evidence="10 11">
    <name type="scientific">Halomonas nitroreducens</name>
    <dbReference type="NCBI Taxonomy" id="447425"/>
    <lineage>
        <taxon>Bacteria</taxon>
        <taxon>Pseudomonadati</taxon>
        <taxon>Pseudomonadota</taxon>
        <taxon>Gammaproteobacteria</taxon>
        <taxon>Oceanospirillales</taxon>
        <taxon>Halomonadaceae</taxon>
        <taxon>Halomonas</taxon>
    </lineage>
</organism>
<protein>
    <recommendedName>
        <fullName evidence="7">Aspartokinase</fullName>
        <ecNumber evidence="7">2.7.2.4</ecNumber>
    </recommendedName>
</protein>
<evidence type="ECO:0000313" key="11">
    <source>
        <dbReference type="Proteomes" id="UP000267400"/>
    </source>
</evidence>
<keyword evidence="6" id="KW-0067">ATP-binding</keyword>
<comment type="pathway">
    <text evidence="1 8">Amino-acid biosynthesis; L-lysine biosynthesis via DAP pathway; (S)-tetrahydrodipicolinate from L-aspartate: step 1/4.</text>
</comment>
<dbReference type="GO" id="GO:0005524">
    <property type="term" value="F:ATP binding"/>
    <property type="evidence" value="ECO:0007669"/>
    <property type="project" value="UniProtKB-KW"/>
</dbReference>
<name>A0A431V0L5_9GAMM</name>
<dbReference type="InterPro" id="IPR001341">
    <property type="entry name" value="Asp_kinase"/>
</dbReference>
<evidence type="ECO:0000256" key="2">
    <source>
        <dbReference type="ARBA" id="ARBA00010122"/>
    </source>
</evidence>
<dbReference type="Gene3D" id="1.20.120.1320">
    <property type="entry name" value="Aspartokinase, catalytic domain"/>
    <property type="match status" value="1"/>
</dbReference>
<sequence length="436" mass="48479">MHRCDMTQIFKFGGASLRDADDIRHLGHLMADFPGRPLVVVLSAMGKTTNALEALLDAARGNDEANYRERLENLRRDHLAIVGALFGSKASPVAQRVEALIAELDQHHRTLAKHARPFHYDQTIGFGELMSTTIVSAWLEASGIATRWQDARRLIVTDDCYQAANVDWAATTERLRELAWDDCRLLVTQGFLGGTQDGQTTTLGRGGSDYSAAILAHCLEAERVTMWKDVPGLFNADPRRFDNATQLEHISYAETIELAWHGAKVIHPKSLAPLQRKRIPLTVRSFKAPRTPGSTIDADPRHDGDVPIVILREAQILLTLYPRDFALMDEAHQHDILGHLVRVGVHASMIDSAAMRVSLCLDRPTGRLEALVEALSADYRVVRRNNLTLLTVRHPDDGLLEGLSAGRDCLAERRNADTAQRLFPGDQCPESWHLPT</sequence>
<comment type="pathway">
    <text evidence="8">Amino-acid biosynthesis; L-methionine biosynthesis via de novo pathway; L-homoserine from L-aspartate: step 1/3.</text>
</comment>
<dbReference type="InterPro" id="IPR036393">
    <property type="entry name" value="AceGlu_kinase-like_sf"/>
</dbReference>
<dbReference type="PANTHER" id="PTHR21499">
    <property type="entry name" value="ASPARTATE KINASE"/>
    <property type="match status" value="1"/>
</dbReference>
<dbReference type="EC" id="2.7.2.4" evidence="7"/>
<dbReference type="Proteomes" id="UP000267400">
    <property type="component" value="Unassembled WGS sequence"/>
</dbReference>
<dbReference type="EMBL" id="RXNS01000019">
    <property type="protein sequence ID" value="RTQ99602.1"/>
    <property type="molecule type" value="Genomic_DNA"/>
</dbReference>
<dbReference type="InterPro" id="IPR001048">
    <property type="entry name" value="Asp/Glu/Uridylate_kinase"/>
</dbReference>
<feature type="domain" description="Aspartate/glutamate/uridylate kinase" evidence="9">
    <location>
        <begin position="6"/>
        <end position="284"/>
    </location>
</feature>
<dbReference type="GO" id="GO:0009090">
    <property type="term" value="P:homoserine biosynthetic process"/>
    <property type="evidence" value="ECO:0007669"/>
    <property type="project" value="TreeGrafter"/>
</dbReference>
<dbReference type="NCBIfam" id="TIGR00657">
    <property type="entry name" value="asp_kinases"/>
    <property type="match status" value="1"/>
</dbReference>
<evidence type="ECO:0000256" key="5">
    <source>
        <dbReference type="ARBA" id="ARBA00022777"/>
    </source>
</evidence>
<keyword evidence="8" id="KW-0028">Amino-acid biosynthesis</keyword>
<evidence type="ECO:0000256" key="1">
    <source>
        <dbReference type="ARBA" id="ARBA00004766"/>
    </source>
</evidence>